<comment type="caution">
    <text evidence="1">The sequence shown here is derived from an EMBL/GenBank/DDBJ whole genome shotgun (WGS) entry which is preliminary data.</text>
</comment>
<dbReference type="EMBL" id="LTBC01000072">
    <property type="protein sequence ID" value="KYH27998.1"/>
    <property type="molecule type" value="Genomic_DNA"/>
</dbReference>
<organism evidence="1 2">
    <name type="scientific">Moorella mulderi DSM 14980</name>
    <dbReference type="NCBI Taxonomy" id="1122241"/>
    <lineage>
        <taxon>Bacteria</taxon>
        <taxon>Bacillati</taxon>
        <taxon>Bacillota</taxon>
        <taxon>Clostridia</taxon>
        <taxon>Neomoorellales</taxon>
        <taxon>Neomoorellaceae</taxon>
        <taxon>Neomoorella</taxon>
    </lineage>
</organism>
<protein>
    <submittedName>
        <fullName evidence="1">Uncharacterized protein</fullName>
    </submittedName>
</protein>
<name>A0A151AK04_9FIRM</name>
<reference evidence="1 2" key="1">
    <citation type="submission" date="2016-02" db="EMBL/GenBank/DDBJ databases">
        <title>Genome sequence of Moorella mulderi DSM 14980.</title>
        <authorList>
            <person name="Poehlein A."/>
            <person name="Daniel R."/>
        </authorList>
    </citation>
    <scope>NUCLEOTIDE SEQUENCE [LARGE SCALE GENOMIC DNA]</scope>
    <source>
        <strain evidence="1 2">DSM 14980</strain>
    </source>
</reference>
<keyword evidence="2" id="KW-1185">Reference proteome</keyword>
<dbReference type="Proteomes" id="UP000075670">
    <property type="component" value="Unassembled WGS sequence"/>
</dbReference>
<evidence type="ECO:0000313" key="2">
    <source>
        <dbReference type="Proteomes" id="UP000075670"/>
    </source>
</evidence>
<dbReference type="PATRIC" id="fig|1122241.3.peg.3336"/>
<sequence length="72" mass="8266">MSQMEMNRVIILQKALNGEVSVPYTAFILGISERHAYRLKAKNFKPLAQQVWPMEIVVVNPLMPSLIISVRR</sequence>
<evidence type="ECO:0000313" key="1">
    <source>
        <dbReference type="EMBL" id="KYH27998.1"/>
    </source>
</evidence>
<dbReference type="AlphaFoldDB" id="A0A151AK04"/>
<accession>A0A151AK04</accession>
<gene>
    <name evidence="1" type="ORF">MOMUL_31000</name>
</gene>
<proteinExistence type="predicted"/>
<dbReference type="OrthoDB" id="9794201at2"/>